<dbReference type="InterPro" id="IPR038765">
    <property type="entry name" value="Papain-like_cys_pep_sf"/>
</dbReference>
<proteinExistence type="predicted"/>
<dbReference type="EMBL" id="DF820455">
    <property type="protein sequence ID" value="GAK49669.1"/>
    <property type="molecule type" value="Genomic_DNA"/>
</dbReference>
<feature type="transmembrane region" description="Helical" evidence="1">
    <location>
        <begin position="221"/>
        <end position="238"/>
    </location>
</feature>
<dbReference type="STRING" id="1499966.U14_00892"/>
<evidence type="ECO:0000313" key="2">
    <source>
        <dbReference type="EMBL" id="GAK49669.1"/>
    </source>
</evidence>
<gene>
    <name evidence="2" type="ORF">U14_00892</name>
</gene>
<protein>
    <recommendedName>
        <fullName evidence="4">Transglutaminase-like domain-containing protein</fullName>
    </recommendedName>
</protein>
<evidence type="ECO:0000313" key="3">
    <source>
        <dbReference type="Proteomes" id="UP000030700"/>
    </source>
</evidence>
<dbReference type="AlphaFoldDB" id="A0A0S6VR18"/>
<keyword evidence="1" id="KW-0812">Transmembrane</keyword>
<name>A0A0S6VR18_9BACT</name>
<organism evidence="2">
    <name type="scientific">Candidatus Moduliflexus flocculans</name>
    <dbReference type="NCBI Taxonomy" id="1499966"/>
    <lineage>
        <taxon>Bacteria</taxon>
        <taxon>Candidatus Moduliflexota</taxon>
        <taxon>Candidatus Moduliflexia</taxon>
        <taxon>Candidatus Moduliflexales</taxon>
        <taxon>Candidatus Moduliflexaceae</taxon>
    </lineage>
</organism>
<dbReference type="Proteomes" id="UP000030700">
    <property type="component" value="Unassembled WGS sequence"/>
</dbReference>
<evidence type="ECO:0008006" key="4">
    <source>
        <dbReference type="Google" id="ProtNLM"/>
    </source>
</evidence>
<feature type="transmembrane region" description="Helical" evidence="1">
    <location>
        <begin position="191"/>
        <end position="215"/>
    </location>
</feature>
<keyword evidence="3" id="KW-1185">Reference proteome</keyword>
<dbReference type="HOGENOM" id="CLU_955339_0_0_0"/>
<evidence type="ECO:0000256" key="1">
    <source>
        <dbReference type="SAM" id="Phobius"/>
    </source>
</evidence>
<keyword evidence="1" id="KW-1133">Transmembrane helix</keyword>
<reference evidence="2" key="1">
    <citation type="journal article" date="2015" name="PeerJ">
        <title>First genomic representation of candidate bacterial phylum KSB3 points to enhanced environmental sensing as a trigger of wastewater bulking.</title>
        <authorList>
            <person name="Sekiguchi Y."/>
            <person name="Ohashi A."/>
            <person name="Parks D.H."/>
            <person name="Yamauchi T."/>
            <person name="Tyson G.W."/>
            <person name="Hugenholtz P."/>
        </authorList>
    </citation>
    <scope>NUCLEOTIDE SEQUENCE [LARGE SCALE GENOMIC DNA]</scope>
</reference>
<keyword evidence="1" id="KW-0472">Membrane</keyword>
<sequence length="324" mass="37512">MQTFWRMWEHLAHCKYYWRWLLKCCLFVIVLFFVLNPNLFLFIKQLFIYANVEQLIQTNFDGLEEINREIDARLALNATKREEFKTIERYVYEKISYAYDWDNWGNLDYWPNAEQVWERRREDCDGRAILAVSILRSRGFSDAILAGNFRHIWVTIGDDGLMSPDKEQNLRRENGKTTVTLPSLSLMLKSFAIYWADFPVLRNLLLFGVILVLIYHPCRELTPFLGMMIAVLIGYLLLKDWARATLRADQIVLSTDLALGTACMIGALLYAPLRHLSCMHLVRAIQQKNASAQKRQLCATMAKHCAISMKGETDGRAAAGTPTK</sequence>
<dbReference type="Gene3D" id="3.10.620.30">
    <property type="match status" value="1"/>
</dbReference>
<feature type="transmembrane region" description="Helical" evidence="1">
    <location>
        <begin position="250"/>
        <end position="273"/>
    </location>
</feature>
<feature type="transmembrane region" description="Helical" evidence="1">
    <location>
        <begin position="20"/>
        <end position="43"/>
    </location>
</feature>
<accession>A0A0S6VR18</accession>
<dbReference type="SUPFAM" id="SSF54001">
    <property type="entry name" value="Cysteine proteinases"/>
    <property type="match status" value="1"/>
</dbReference>